<dbReference type="EMBL" id="ON778463">
    <property type="protein sequence ID" value="UTQ80268.1"/>
    <property type="molecule type" value="Genomic_DNA"/>
</dbReference>
<dbReference type="Proteomes" id="UP001164277">
    <property type="component" value="Segment"/>
</dbReference>
<dbReference type="RefSeq" id="YP_010844376.1">
    <property type="nucleotide sequence ID" value="NC_079175.1"/>
</dbReference>
<dbReference type="GeneID" id="80831516"/>
<reference evidence="1" key="1">
    <citation type="submission" date="2022-06" db="EMBL/GenBank/DDBJ databases">
        <title>Isolation and characterization of Escherichia coli phage and its preliminary application.</title>
        <authorList>
            <person name="Sun X."/>
            <person name="Zhao C."/>
            <person name="Hu X."/>
            <person name="Xu S."/>
            <person name="Li X."/>
            <person name="Hu J."/>
            <person name="Zhang X."/>
        </authorList>
    </citation>
    <scope>NUCLEOTIDE SEQUENCE</scope>
</reference>
<name>A0A9X9IAC1_9CAUD</name>
<organism evidence="1 2">
    <name type="scientific">Escherichia phage PO103-1</name>
    <dbReference type="NCBI Taxonomy" id="2961702"/>
    <lineage>
        <taxon>Viruses</taxon>
        <taxon>Duplodnaviria</taxon>
        <taxon>Heunggongvirae</taxon>
        <taxon>Uroviricota</taxon>
        <taxon>Caudoviricetes</taxon>
        <taxon>Chaseviridae</taxon>
        <taxon>Cleopatravirinae</taxon>
        <taxon>Carltongylesvirus</taxon>
        <taxon>Carltongylesvirus PO1031</taxon>
    </lineage>
</organism>
<proteinExistence type="predicted"/>
<evidence type="ECO:0000313" key="1">
    <source>
        <dbReference type="EMBL" id="UTQ80268.1"/>
    </source>
</evidence>
<evidence type="ECO:0000313" key="2">
    <source>
        <dbReference type="Proteomes" id="UP001164277"/>
    </source>
</evidence>
<dbReference type="InterPro" id="IPR021283">
    <property type="entry name" value="Phage_Wedge1"/>
</dbReference>
<dbReference type="KEGG" id="vg:80831516"/>
<dbReference type="Pfam" id="PF11041">
    <property type="entry name" value="Phage_Wedge1"/>
    <property type="match status" value="1"/>
</dbReference>
<accession>A0A9X9IAC1</accession>
<sequence length="214" mass="23545">MAGKSGLDMLLMQYSDSPNLRAYIQIFLDELKLVQNAQEESVKYRYLADSFGVMVDDIAYLVGASRTIYGAAPLGYFGFYSDPSAFPAGDDNNPGVGGILKSDGDRDSGDFVRTDTQLKDAIRARIRKVVGSCTIEELIVYVDLVLGRSLNLEIIEGFQTLHYQVHNTLSVAEKVLLAYMLPDFKPVGISITLSDNGGAIELPYVSKVYPPENR</sequence>
<protein>
    <submittedName>
        <fullName evidence="1">Tail fiber protein</fullName>
    </submittedName>
</protein>
<keyword evidence="2" id="KW-1185">Reference proteome</keyword>